<evidence type="ECO:0000259" key="8">
    <source>
        <dbReference type="PROSITE" id="PS51391"/>
    </source>
</evidence>
<dbReference type="SUPFAM" id="SSF48464">
    <property type="entry name" value="ENTH/VHS domain"/>
    <property type="match status" value="1"/>
</dbReference>
<dbReference type="EMBL" id="JBAMMX010000027">
    <property type="protein sequence ID" value="KAK6912482.1"/>
    <property type="molecule type" value="Genomic_DNA"/>
</dbReference>
<dbReference type="Gene3D" id="1.10.10.790">
    <property type="entry name" value="Surp module"/>
    <property type="match status" value="1"/>
</dbReference>
<dbReference type="SMART" id="SM01115">
    <property type="entry name" value="cwf21"/>
    <property type="match status" value="1"/>
</dbReference>
<evidence type="ECO:0000259" key="5">
    <source>
        <dbReference type="PROSITE" id="PS50102"/>
    </source>
</evidence>
<feature type="compositionally biased region" description="Basic and acidic residues" evidence="4">
    <location>
        <begin position="98"/>
        <end position="153"/>
    </location>
</feature>
<evidence type="ECO:0000313" key="10">
    <source>
        <dbReference type="Proteomes" id="UP001370490"/>
    </source>
</evidence>
<dbReference type="PROSITE" id="PS51391">
    <property type="entry name" value="CID"/>
    <property type="match status" value="1"/>
</dbReference>
<feature type="compositionally biased region" description="Basic and acidic residues" evidence="4">
    <location>
        <begin position="869"/>
        <end position="894"/>
    </location>
</feature>
<evidence type="ECO:0000256" key="4">
    <source>
        <dbReference type="SAM" id="MobiDB-lite"/>
    </source>
</evidence>
<evidence type="ECO:0000256" key="1">
    <source>
        <dbReference type="ARBA" id="ARBA00022664"/>
    </source>
</evidence>
<accession>A0AAN8YTW0</accession>
<dbReference type="CDD" id="cd12223">
    <property type="entry name" value="RRM_SR140"/>
    <property type="match status" value="1"/>
</dbReference>
<dbReference type="PANTHER" id="PTHR23140">
    <property type="entry name" value="RNA PROCESSING PROTEIN LD23810P"/>
    <property type="match status" value="1"/>
</dbReference>
<comment type="caution">
    <text evidence="9">The sequence shown here is derived from an EMBL/GenBank/DDBJ whole genome shotgun (WGS) entry which is preliminary data.</text>
</comment>
<evidence type="ECO:0000256" key="3">
    <source>
        <dbReference type="PROSITE-ProRule" id="PRU00176"/>
    </source>
</evidence>
<dbReference type="PROSITE" id="PS50800">
    <property type="entry name" value="SAP"/>
    <property type="match status" value="1"/>
</dbReference>
<keyword evidence="10" id="KW-1185">Reference proteome</keyword>
<dbReference type="Pfam" id="PF00076">
    <property type="entry name" value="RRM_1"/>
    <property type="match status" value="1"/>
</dbReference>
<feature type="region of interest" description="Disordered" evidence="4">
    <location>
        <begin position="41"/>
        <end position="185"/>
    </location>
</feature>
<feature type="domain" description="CID" evidence="8">
    <location>
        <begin position="443"/>
        <end position="588"/>
    </location>
</feature>
<dbReference type="GO" id="GO:0006397">
    <property type="term" value="P:mRNA processing"/>
    <property type="evidence" value="ECO:0007669"/>
    <property type="project" value="UniProtKB-KW"/>
</dbReference>
<organism evidence="9 10">
    <name type="scientific">Dillenia turbinata</name>
    <dbReference type="NCBI Taxonomy" id="194707"/>
    <lineage>
        <taxon>Eukaryota</taxon>
        <taxon>Viridiplantae</taxon>
        <taxon>Streptophyta</taxon>
        <taxon>Embryophyta</taxon>
        <taxon>Tracheophyta</taxon>
        <taxon>Spermatophyta</taxon>
        <taxon>Magnoliopsida</taxon>
        <taxon>eudicotyledons</taxon>
        <taxon>Gunneridae</taxon>
        <taxon>Pentapetalae</taxon>
        <taxon>Dilleniales</taxon>
        <taxon>Dilleniaceae</taxon>
        <taxon>Dillenia</taxon>
    </lineage>
</organism>
<dbReference type="InterPro" id="IPR051485">
    <property type="entry name" value="SR-CTD_assoc_factor"/>
</dbReference>
<dbReference type="Pfam" id="PF01805">
    <property type="entry name" value="Surp"/>
    <property type="match status" value="1"/>
</dbReference>
<dbReference type="AlphaFoldDB" id="A0AAN8YTW0"/>
<dbReference type="Proteomes" id="UP001370490">
    <property type="component" value="Unassembled WGS sequence"/>
</dbReference>
<dbReference type="InterPro" id="IPR012677">
    <property type="entry name" value="Nucleotide-bd_a/b_plait_sf"/>
</dbReference>
<protein>
    <submittedName>
        <fullName evidence="9">CID domain</fullName>
    </submittedName>
</protein>
<feature type="domain" description="SAP" evidence="7">
    <location>
        <begin position="636"/>
        <end position="670"/>
    </location>
</feature>
<feature type="region of interest" description="Disordered" evidence="4">
    <location>
        <begin position="754"/>
        <end position="823"/>
    </location>
</feature>
<feature type="compositionally biased region" description="Polar residues" evidence="4">
    <location>
        <begin position="776"/>
        <end position="789"/>
    </location>
</feature>
<dbReference type="CDD" id="cd21371">
    <property type="entry name" value="cwf21_RRC1-like"/>
    <property type="match status" value="1"/>
</dbReference>
<gene>
    <name evidence="9" type="ORF">RJ641_022083</name>
</gene>
<dbReference type="InterPro" id="IPR035979">
    <property type="entry name" value="RBD_domain_sf"/>
</dbReference>
<dbReference type="PROSITE" id="PS50102">
    <property type="entry name" value="RRM"/>
    <property type="match status" value="1"/>
</dbReference>
<dbReference type="InterPro" id="IPR000504">
    <property type="entry name" value="RRM_dom"/>
</dbReference>
<dbReference type="InterPro" id="IPR003034">
    <property type="entry name" value="SAP_dom"/>
</dbReference>
<dbReference type="InterPro" id="IPR000061">
    <property type="entry name" value="Surp"/>
</dbReference>
<dbReference type="InterPro" id="IPR008942">
    <property type="entry name" value="ENTH_VHS"/>
</dbReference>
<keyword evidence="1" id="KW-0507">mRNA processing</keyword>
<dbReference type="SMART" id="SM00648">
    <property type="entry name" value="SWAP"/>
    <property type="match status" value="1"/>
</dbReference>
<feature type="region of interest" description="Disordered" evidence="4">
    <location>
        <begin position="867"/>
        <end position="960"/>
    </location>
</feature>
<dbReference type="Pfam" id="PF04818">
    <property type="entry name" value="CID"/>
    <property type="match status" value="1"/>
</dbReference>
<dbReference type="InterPro" id="IPR035009">
    <property type="entry name" value="SR140_RRM"/>
</dbReference>
<evidence type="ECO:0000259" key="6">
    <source>
        <dbReference type="PROSITE" id="PS50128"/>
    </source>
</evidence>
<evidence type="ECO:0000259" key="7">
    <source>
        <dbReference type="PROSITE" id="PS50800"/>
    </source>
</evidence>
<feature type="domain" description="RRM" evidence="5">
    <location>
        <begin position="186"/>
        <end position="267"/>
    </location>
</feature>
<keyword evidence="2 3" id="KW-0694">RNA-binding</keyword>
<reference evidence="9 10" key="1">
    <citation type="submission" date="2023-12" db="EMBL/GenBank/DDBJ databases">
        <title>A high-quality genome assembly for Dillenia turbinata (Dilleniales).</title>
        <authorList>
            <person name="Chanderbali A."/>
        </authorList>
    </citation>
    <scope>NUCLEOTIDE SEQUENCE [LARGE SCALE GENOMIC DNA]</scope>
    <source>
        <strain evidence="9">LSX21</strain>
        <tissue evidence="9">Leaf</tissue>
    </source>
</reference>
<feature type="domain" description="SURP motif" evidence="6">
    <location>
        <begin position="335"/>
        <end position="378"/>
    </location>
</feature>
<dbReference type="GO" id="GO:0003723">
    <property type="term" value="F:RNA binding"/>
    <property type="evidence" value="ECO:0007669"/>
    <property type="project" value="UniProtKB-UniRule"/>
</dbReference>
<dbReference type="PANTHER" id="PTHR23140:SF0">
    <property type="entry name" value="U2 SNRNP-ASSOCIATED SURP MOTIF-CONTAINING PROTEIN"/>
    <property type="match status" value="1"/>
</dbReference>
<dbReference type="SMART" id="SM00360">
    <property type="entry name" value="RRM"/>
    <property type="match status" value="1"/>
</dbReference>
<evidence type="ECO:0000256" key="2">
    <source>
        <dbReference type="ARBA" id="ARBA00022884"/>
    </source>
</evidence>
<feature type="compositionally biased region" description="Basic residues" evidence="4">
    <location>
        <begin position="1"/>
        <end position="13"/>
    </location>
</feature>
<dbReference type="InterPro" id="IPR035967">
    <property type="entry name" value="SWAP/Surp_sf"/>
</dbReference>
<dbReference type="Pfam" id="PF08312">
    <property type="entry name" value="cwf21"/>
    <property type="match status" value="1"/>
</dbReference>
<sequence>MSFSIARKKTPFQKHREEEEAKKKRAEDETARLYAEFVESFQGDNAPGSKTFVRGGMINPNDKLKNDSEGGNSKDGVSVPKKGSRYVPSFLPPPMATKGKESEKKKEEEKPKEKEKGKSRNIDHFMEELKHEQEMRERRNQEREQWRDGRHSESSAPPSRFDELPDDFDPSGKLPGSFDDGDPQTTNLYVGNLSPQVDENFLLRTFGRFGPIASVKIMWPRTEEERRRQRNCGFVAFMNRADGQAAKDEMQGVVVYEYELKIGWGKSVSLPSQALPAPPPGHMAIRSKEGATVILSGPSGPPVTTVPNQNSDLVLTPNVPDIVVVQPEDDHLRHVIDTMALYVLDGGCAFEQAIMERGRGNPLFNFLFELSSKDHTYYIWRLYSFAQGDTLQRWRTEPFIMITGSGRWIPPSPQISKSPEHEKESGSTYAAGRSRRVELERTLTDPQRDEFEDMLRALTLERSQIKEAMGFALDNADAAGEVVEVLTESLTLKETPIPTKVARLMLVSDILHNSSAPVKNASAYRTKFEATLPDIMESFNDLYRSITGRITAEALKERVLKVLQVWADWFLFSDAYVNGLRATFLRPGSSGVIPFHSICGDTPEFEKKTTSEDAGDGRTNQDAALAMGKGAATKELLSLPIAELERRCRHNGLSLVGGREMMVARLLSLEEAEKQRGYELDDDLKYAHIHSSSARSSSARREEIVEMNPVGSSGWNRYGEEDVGSQAQASVLASTIPIPQPELKAFEKKGKLDSGLPASKWAQEDDESDEEEKRSAQNLGLSYSSSGSDNVGDDPSKADDMEVETAATNQSLAESVLNEEQRQKLRRLEVELMEYRESLEERGIKSTEEIERKVAIHRKRLQSEFGLLEYREDISHKKRSSLDRRDRRDDSHDSSRKRHRSQSRSESPQRKSSNWDRNRDRENDVDRDRERHRDRENERGRGRDSAKNGISHVHAIRTRI</sequence>
<dbReference type="PROSITE" id="PS50128">
    <property type="entry name" value="SURP"/>
    <property type="match status" value="1"/>
</dbReference>
<dbReference type="Gene3D" id="3.30.70.330">
    <property type="match status" value="1"/>
</dbReference>
<dbReference type="InterPro" id="IPR013170">
    <property type="entry name" value="mRNA_splic_Cwf21_dom"/>
</dbReference>
<dbReference type="Gene3D" id="6.10.140.420">
    <property type="match status" value="1"/>
</dbReference>
<feature type="region of interest" description="Disordered" evidence="4">
    <location>
        <begin position="410"/>
        <end position="435"/>
    </location>
</feature>
<feature type="compositionally biased region" description="Basic and acidic residues" evidence="4">
    <location>
        <begin position="14"/>
        <end position="28"/>
    </location>
</feature>
<dbReference type="SMART" id="SM00582">
    <property type="entry name" value="RPR"/>
    <property type="match status" value="1"/>
</dbReference>
<dbReference type="SUPFAM" id="SSF109905">
    <property type="entry name" value="Surp module (SWAP domain)"/>
    <property type="match status" value="1"/>
</dbReference>
<proteinExistence type="predicted"/>
<dbReference type="InterPro" id="IPR047491">
    <property type="entry name" value="RRC1-like_cwf21"/>
</dbReference>
<dbReference type="InterPro" id="IPR006569">
    <property type="entry name" value="CID_dom"/>
</dbReference>
<feature type="region of interest" description="Disordered" evidence="4">
    <location>
        <begin position="1"/>
        <end position="28"/>
    </location>
</feature>
<dbReference type="SUPFAM" id="SSF54928">
    <property type="entry name" value="RNA-binding domain, RBD"/>
    <property type="match status" value="1"/>
</dbReference>
<feature type="compositionally biased region" description="Basic and acidic residues" evidence="4">
    <location>
        <begin position="907"/>
        <end position="946"/>
    </location>
</feature>
<dbReference type="GO" id="GO:0005634">
    <property type="term" value="C:nucleus"/>
    <property type="evidence" value="ECO:0007669"/>
    <property type="project" value="TreeGrafter"/>
</dbReference>
<evidence type="ECO:0000313" key="9">
    <source>
        <dbReference type="EMBL" id="KAK6912482.1"/>
    </source>
</evidence>
<dbReference type="Gene3D" id="1.25.40.90">
    <property type="match status" value="1"/>
</dbReference>
<name>A0AAN8YTW0_9MAGN</name>